<dbReference type="GO" id="GO:0003676">
    <property type="term" value="F:nucleic acid binding"/>
    <property type="evidence" value="ECO:0007669"/>
    <property type="project" value="InterPro"/>
</dbReference>
<name>A0A392TT61_9FABA</name>
<evidence type="ECO:0000259" key="1">
    <source>
        <dbReference type="Pfam" id="PF13456"/>
    </source>
</evidence>
<sequence length="56" mass="6112">GQFIAATSGWCTAAMTAAEAEAWSLLKGLEWITSFNHHHVIIELDCQQVVNDVLAL</sequence>
<evidence type="ECO:0000313" key="2">
    <source>
        <dbReference type="EMBL" id="MCI63627.1"/>
    </source>
</evidence>
<proteinExistence type="predicted"/>
<dbReference type="EMBL" id="LXQA010640613">
    <property type="protein sequence ID" value="MCI63627.1"/>
    <property type="molecule type" value="Genomic_DNA"/>
</dbReference>
<dbReference type="AlphaFoldDB" id="A0A392TT61"/>
<organism evidence="2 3">
    <name type="scientific">Trifolium medium</name>
    <dbReference type="NCBI Taxonomy" id="97028"/>
    <lineage>
        <taxon>Eukaryota</taxon>
        <taxon>Viridiplantae</taxon>
        <taxon>Streptophyta</taxon>
        <taxon>Embryophyta</taxon>
        <taxon>Tracheophyta</taxon>
        <taxon>Spermatophyta</taxon>
        <taxon>Magnoliopsida</taxon>
        <taxon>eudicotyledons</taxon>
        <taxon>Gunneridae</taxon>
        <taxon>Pentapetalae</taxon>
        <taxon>rosids</taxon>
        <taxon>fabids</taxon>
        <taxon>Fabales</taxon>
        <taxon>Fabaceae</taxon>
        <taxon>Papilionoideae</taxon>
        <taxon>50 kb inversion clade</taxon>
        <taxon>NPAAA clade</taxon>
        <taxon>Hologalegina</taxon>
        <taxon>IRL clade</taxon>
        <taxon>Trifolieae</taxon>
        <taxon>Trifolium</taxon>
    </lineage>
</organism>
<dbReference type="Gene3D" id="3.30.420.10">
    <property type="entry name" value="Ribonuclease H-like superfamily/Ribonuclease H"/>
    <property type="match status" value="1"/>
</dbReference>
<accession>A0A392TT61</accession>
<dbReference type="Proteomes" id="UP000265520">
    <property type="component" value="Unassembled WGS sequence"/>
</dbReference>
<protein>
    <recommendedName>
        <fullName evidence="1">RNase H type-1 domain-containing protein</fullName>
    </recommendedName>
</protein>
<feature type="non-terminal residue" evidence="2">
    <location>
        <position position="1"/>
    </location>
</feature>
<reference evidence="2 3" key="1">
    <citation type="journal article" date="2018" name="Front. Plant Sci.">
        <title>Red Clover (Trifolium pratense) and Zigzag Clover (T. medium) - A Picture of Genomic Similarities and Differences.</title>
        <authorList>
            <person name="Dluhosova J."/>
            <person name="Istvanek J."/>
            <person name="Nedelnik J."/>
            <person name="Repkova J."/>
        </authorList>
    </citation>
    <scope>NUCLEOTIDE SEQUENCE [LARGE SCALE GENOMIC DNA]</scope>
    <source>
        <strain evidence="3">cv. 10/8</strain>
        <tissue evidence="2">Leaf</tissue>
    </source>
</reference>
<dbReference type="InterPro" id="IPR002156">
    <property type="entry name" value="RNaseH_domain"/>
</dbReference>
<feature type="domain" description="RNase H type-1" evidence="1">
    <location>
        <begin position="1"/>
        <end position="52"/>
    </location>
</feature>
<evidence type="ECO:0000313" key="3">
    <source>
        <dbReference type="Proteomes" id="UP000265520"/>
    </source>
</evidence>
<dbReference type="Pfam" id="PF13456">
    <property type="entry name" value="RVT_3"/>
    <property type="match status" value="1"/>
</dbReference>
<keyword evidence="3" id="KW-1185">Reference proteome</keyword>
<dbReference type="GO" id="GO:0004523">
    <property type="term" value="F:RNA-DNA hybrid ribonuclease activity"/>
    <property type="evidence" value="ECO:0007669"/>
    <property type="project" value="InterPro"/>
</dbReference>
<comment type="caution">
    <text evidence="2">The sequence shown here is derived from an EMBL/GenBank/DDBJ whole genome shotgun (WGS) entry which is preliminary data.</text>
</comment>
<dbReference type="InterPro" id="IPR036397">
    <property type="entry name" value="RNaseH_sf"/>
</dbReference>